<gene>
    <name evidence="1" type="ORF">BA011_22105</name>
</gene>
<evidence type="ECO:0000313" key="1">
    <source>
        <dbReference type="EMBL" id="ANP88162.1"/>
    </source>
</evidence>
<name>A0A1B1CEH1_RHILE</name>
<dbReference type="EMBL" id="CP016286">
    <property type="protein sequence ID" value="ANP88162.1"/>
    <property type="molecule type" value="Genomic_DNA"/>
</dbReference>
<evidence type="ECO:0000313" key="2">
    <source>
        <dbReference type="Proteomes" id="UP000092691"/>
    </source>
</evidence>
<dbReference type="AlphaFoldDB" id="A0A1B1CEH1"/>
<sequence length="98" mass="10464">MTNMLACPSCRLDKTESIVHRGSYILRCAACGETIVTTSFMAMLDSEHECSAFVDPGSGKQPPPETFVARGLLRQIATTISAAASDGTLIRLISEAKD</sequence>
<accession>A0A1B1CEH1</accession>
<protein>
    <submittedName>
        <fullName evidence="1">Uncharacterized protein</fullName>
    </submittedName>
</protein>
<organism evidence="1 2">
    <name type="scientific">Rhizobium leguminosarum</name>
    <dbReference type="NCBI Taxonomy" id="384"/>
    <lineage>
        <taxon>Bacteria</taxon>
        <taxon>Pseudomonadati</taxon>
        <taxon>Pseudomonadota</taxon>
        <taxon>Alphaproteobacteria</taxon>
        <taxon>Hyphomicrobiales</taxon>
        <taxon>Rhizobiaceae</taxon>
        <taxon>Rhizobium/Agrobacterium group</taxon>
        <taxon>Rhizobium</taxon>
    </lineage>
</organism>
<dbReference type="OrthoDB" id="8382516at2"/>
<proteinExistence type="predicted"/>
<dbReference type="Proteomes" id="UP000092691">
    <property type="component" value="Chromosome"/>
</dbReference>
<reference evidence="1 2" key="1">
    <citation type="submission" date="2016-06" db="EMBL/GenBank/DDBJ databases">
        <title>Microsymbionts genomes from the relict species Vavilovia formosa.</title>
        <authorList>
            <person name="Chirak E."/>
            <person name="Kimeklis A."/>
            <person name="Andronov E."/>
        </authorList>
    </citation>
    <scope>NUCLEOTIDE SEQUENCE [LARGE SCALE GENOMIC DNA]</scope>
    <source>
        <strain evidence="1 2">Vaf10</strain>
    </source>
</reference>
<dbReference type="RefSeq" id="WP_065282014.1">
    <property type="nucleotide sequence ID" value="NZ_CP016286.1"/>
</dbReference>